<dbReference type="SUPFAM" id="SSF103378">
    <property type="entry name" value="2-methylcitrate dehydratase PrpD"/>
    <property type="match status" value="1"/>
</dbReference>
<dbReference type="EMBL" id="JBIGHW010000006">
    <property type="protein sequence ID" value="MFG6441557.1"/>
    <property type="molecule type" value="Genomic_DNA"/>
</dbReference>
<dbReference type="Pfam" id="PF19305">
    <property type="entry name" value="MmgE_PrpD_C"/>
    <property type="match status" value="1"/>
</dbReference>
<evidence type="ECO:0000256" key="1">
    <source>
        <dbReference type="ARBA" id="ARBA00006174"/>
    </source>
</evidence>
<dbReference type="RefSeq" id="WP_394397922.1">
    <property type="nucleotide sequence ID" value="NZ_JBIGHW010000006.1"/>
</dbReference>
<dbReference type="Pfam" id="PF03972">
    <property type="entry name" value="MmgE_PrpD_N"/>
    <property type="match status" value="1"/>
</dbReference>
<evidence type="ECO:0000259" key="3">
    <source>
        <dbReference type="Pfam" id="PF19305"/>
    </source>
</evidence>
<proteinExistence type="inferred from homology"/>
<dbReference type="Proteomes" id="UP001606301">
    <property type="component" value="Unassembled WGS sequence"/>
</dbReference>
<gene>
    <name evidence="4" type="ORF">ACG0Z3_12800</name>
</gene>
<dbReference type="InterPro" id="IPR042188">
    <property type="entry name" value="MmgE/PrpD_sf_2"/>
</dbReference>
<dbReference type="Gene3D" id="1.10.4100.10">
    <property type="entry name" value="2-methylcitrate dehydratase PrpD"/>
    <property type="match status" value="1"/>
</dbReference>
<sequence>MTSATDRLLTHALGVQWAALPPEAQNAAVTFLHDTLGVGVAGRAAPDADAVFRAAQGWSGAGPCQVLGRPGVGLTAPYAAFVNAYQIHAQEFDCVHEPAVAHPLATVAAALLADADRAGPRRGDTLLTALAVGVDVVATLGVAVTTPLRFFRPATAGIFGSVAALCRLRELPLEVARRAFGHALAFASGTMQAHLEGKPTLPLQVAGAARSAVQALDLALAGIDAPQQSIDGPFGYLTLFEAGFNLDEPLAALGRRWRVTELSWKPFPTGRAAHGAIVATQQLLAQGMQAHEVQRLVYRAPPLIARLVGRAAFAGMGPAHARLCFPYLGAVVLRRGRVGLDDFTPERLADAQTLQLAQQLSVQADDNPDPAAFVPALLEATLADGRVLRQPVARQLGSPEWPLSPEEHLDKARACLAFGGLPHAHVLLAALMAVLPVHADVAAGLRSVLNPG</sequence>
<dbReference type="PANTHER" id="PTHR16943:SF8">
    <property type="entry name" value="2-METHYLCITRATE DEHYDRATASE"/>
    <property type="match status" value="1"/>
</dbReference>
<feature type="domain" description="MmgE/PrpD C-terminal" evidence="3">
    <location>
        <begin position="267"/>
        <end position="417"/>
    </location>
</feature>
<dbReference type="InterPro" id="IPR042183">
    <property type="entry name" value="MmgE/PrpD_sf_1"/>
</dbReference>
<dbReference type="InterPro" id="IPR005656">
    <property type="entry name" value="MmgE_PrpD"/>
</dbReference>
<reference evidence="4 5" key="1">
    <citation type="submission" date="2024-08" db="EMBL/GenBank/DDBJ databases">
        <authorList>
            <person name="Lu H."/>
        </authorList>
    </citation>
    <scope>NUCLEOTIDE SEQUENCE [LARGE SCALE GENOMIC DNA]</scope>
    <source>
        <strain evidence="4 5">LKC17W</strain>
    </source>
</reference>
<feature type="domain" description="MmgE/PrpD N-terminal" evidence="2">
    <location>
        <begin position="8"/>
        <end position="246"/>
    </location>
</feature>
<evidence type="ECO:0000313" key="5">
    <source>
        <dbReference type="Proteomes" id="UP001606301"/>
    </source>
</evidence>
<protein>
    <submittedName>
        <fullName evidence="4">MmgE/PrpD family protein</fullName>
    </submittedName>
</protein>
<comment type="similarity">
    <text evidence="1">Belongs to the PrpD family.</text>
</comment>
<dbReference type="InterPro" id="IPR036148">
    <property type="entry name" value="MmgE/PrpD_sf"/>
</dbReference>
<accession>A0ABW7FJP3</accession>
<dbReference type="Gene3D" id="3.30.1330.120">
    <property type="entry name" value="2-methylcitrate dehydratase PrpD"/>
    <property type="match status" value="1"/>
</dbReference>
<evidence type="ECO:0000259" key="2">
    <source>
        <dbReference type="Pfam" id="PF03972"/>
    </source>
</evidence>
<organism evidence="4 5">
    <name type="scientific">Pelomonas margarita</name>
    <dbReference type="NCBI Taxonomy" id="3299031"/>
    <lineage>
        <taxon>Bacteria</taxon>
        <taxon>Pseudomonadati</taxon>
        <taxon>Pseudomonadota</taxon>
        <taxon>Betaproteobacteria</taxon>
        <taxon>Burkholderiales</taxon>
        <taxon>Sphaerotilaceae</taxon>
        <taxon>Roseateles</taxon>
    </lineage>
</organism>
<dbReference type="InterPro" id="IPR045337">
    <property type="entry name" value="MmgE_PrpD_C"/>
</dbReference>
<dbReference type="PANTHER" id="PTHR16943">
    <property type="entry name" value="2-METHYLCITRATE DEHYDRATASE-RELATED"/>
    <property type="match status" value="1"/>
</dbReference>
<dbReference type="InterPro" id="IPR045336">
    <property type="entry name" value="MmgE_PrpD_N"/>
</dbReference>
<keyword evidence="5" id="KW-1185">Reference proteome</keyword>
<comment type="caution">
    <text evidence="4">The sequence shown here is derived from an EMBL/GenBank/DDBJ whole genome shotgun (WGS) entry which is preliminary data.</text>
</comment>
<evidence type="ECO:0000313" key="4">
    <source>
        <dbReference type="EMBL" id="MFG6441557.1"/>
    </source>
</evidence>
<name>A0ABW7FJP3_9BURK</name>